<dbReference type="PROSITE" id="PS50262">
    <property type="entry name" value="G_PROTEIN_RECEP_F1_2"/>
    <property type="match status" value="1"/>
</dbReference>
<dbReference type="Pfam" id="PF00001">
    <property type="entry name" value="7tm_1"/>
    <property type="match status" value="1"/>
</dbReference>
<proteinExistence type="predicted"/>
<dbReference type="PANTHER" id="PTHR24233:SF1">
    <property type="entry name" value="G-PROTEIN COUPLED RECEPTOR 34-RELATED"/>
    <property type="match status" value="1"/>
</dbReference>
<evidence type="ECO:0000256" key="8">
    <source>
        <dbReference type="ARBA" id="ARBA00023170"/>
    </source>
</evidence>
<keyword evidence="7" id="KW-1015">Disulfide bond</keyword>
<keyword evidence="3 14" id="KW-0812">Transmembrane</keyword>
<keyword evidence="17" id="KW-1185">Reference proteome</keyword>
<protein>
    <recommendedName>
        <fullName evidence="11">Probable G-protein coupled receptor 34</fullName>
    </recommendedName>
</protein>
<dbReference type="GO" id="GO:0045028">
    <property type="term" value="F:G protein-coupled purinergic nucleotide receptor activity"/>
    <property type="evidence" value="ECO:0007669"/>
    <property type="project" value="TreeGrafter"/>
</dbReference>
<gene>
    <name evidence="16" type="ORF">DNTS_035574</name>
</gene>
<dbReference type="PRINTS" id="PR00237">
    <property type="entry name" value="GPCRRHODOPSN"/>
</dbReference>
<keyword evidence="2" id="KW-1003">Cell membrane</keyword>
<dbReference type="PANTHER" id="PTHR24233">
    <property type="entry name" value="P2Y PURINOCEPTOR-RELATED G-PROTEIN COUPLED RECEPTOR"/>
    <property type="match status" value="1"/>
</dbReference>
<comment type="function">
    <text evidence="12">G-protein-coupled receptor of lysophosphatidylserine (LysoPS) that plays different roles in immune response. Acts a damage-sensing receptor that triggers tissue repair upon recognition of dying neutrophils. Mechanistically, apoptotic neutrophils release lysophosphatydilserine that are recognized by type 3 innate lymphoid cells (ILC3s) via GPR34, which activates downstream PI3K-AKT and RAS-ERK signaling pathways leading to STAT3 activation and IL-22 production. Plays an important role in microglial function, controlling morphology and phagocytosis.</text>
</comment>
<feature type="domain" description="G-protein coupled receptors family 1 profile" evidence="15">
    <location>
        <begin position="94"/>
        <end position="355"/>
    </location>
</feature>
<dbReference type="InterPro" id="IPR000276">
    <property type="entry name" value="GPCR_Rhodpsn"/>
</dbReference>
<keyword evidence="6 14" id="KW-0472">Membrane</keyword>
<evidence type="ECO:0000313" key="16">
    <source>
        <dbReference type="EMBL" id="TRY66078.1"/>
    </source>
</evidence>
<keyword evidence="10" id="KW-0807">Transducer</keyword>
<accession>A0A553NKX4</accession>
<evidence type="ECO:0000256" key="4">
    <source>
        <dbReference type="ARBA" id="ARBA00022989"/>
    </source>
</evidence>
<evidence type="ECO:0000256" key="11">
    <source>
        <dbReference type="ARBA" id="ARBA00035691"/>
    </source>
</evidence>
<comment type="subcellular location">
    <subcellularLocation>
        <location evidence="1">Cell membrane</location>
        <topology evidence="1">Multi-pass membrane protein</topology>
    </subcellularLocation>
</comment>
<keyword evidence="9" id="KW-0325">Glycoprotein</keyword>
<dbReference type="SUPFAM" id="SSF81321">
    <property type="entry name" value="Family A G protein-coupled receptor-like"/>
    <property type="match status" value="1"/>
</dbReference>
<feature type="transmembrane region" description="Helical" evidence="14">
    <location>
        <begin position="91"/>
        <end position="111"/>
    </location>
</feature>
<dbReference type="GO" id="GO:0005886">
    <property type="term" value="C:plasma membrane"/>
    <property type="evidence" value="ECO:0007669"/>
    <property type="project" value="UniProtKB-SubCell"/>
</dbReference>
<evidence type="ECO:0000256" key="12">
    <source>
        <dbReference type="ARBA" id="ARBA00045234"/>
    </source>
</evidence>
<dbReference type="FunFam" id="1.20.1070.10:FF:000150">
    <property type="entry name" value="probable G-protein coupled receptor 34"/>
    <property type="match status" value="1"/>
</dbReference>
<evidence type="ECO:0000313" key="17">
    <source>
        <dbReference type="Proteomes" id="UP000316079"/>
    </source>
</evidence>
<evidence type="ECO:0000256" key="2">
    <source>
        <dbReference type="ARBA" id="ARBA00022475"/>
    </source>
</evidence>
<dbReference type="PRINTS" id="PR01157">
    <property type="entry name" value="P2YPURNOCPTR"/>
</dbReference>
<evidence type="ECO:0000256" key="6">
    <source>
        <dbReference type="ARBA" id="ARBA00023136"/>
    </source>
</evidence>
<evidence type="ECO:0000259" key="15">
    <source>
        <dbReference type="PROSITE" id="PS50262"/>
    </source>
</evidence>
<dbReference type="OrthoDB" id="10005568at2759"/>
<keyword evidence="8" id="KW-0675">Receptor</keyword>
<dbReference type="AlphaFoldDB" id="A0A553NKX4"/>
<evidence type="ECO:0000256" key="9">
    <source>
        <dbReference type="ARBA" id="ARBA00023180"/>
    </source>
</evidence>
<name>A0A553NKX4_9TELE</name>
<evidence type="ECO:0000256" key="3">
    <source>
        <dbReference type="ARBA" id="ARBA00022692"/>
    </source>
</evidence>
<evidence type="ECO:0000256" key="7">
    <source>
        <dbReference type="ARBA" id="ARBA00023157"/>
    </source>
</evidence>
<keyword evidence="4 14" id="KW-1133">Transmembrane helix</keyword>
<feature type="transmembrane region" description="Helical" evidence="14">
    <location>
        <begin position="296"/>
        <end position="319"/>
    </location>
</feature>
<dbReference type="Proteomes" id="UP000316079">
    <property type="component" value="Unassembled WGS sequence"/>
</dbReference>
<organism evidence="16 17">
    <name type="scientific">Danionella cerebrum</name>
    <dbReference type="NCBI Taxonomy" id="2873325"/>
    <lineage>
        <taxon>Eukaryota</taxon>
        <taxon>Metazoa</taxon>
        <taxon>Chordata</taxon>
        <taxon>Craniata</taxon>
        <taxon>Vertebrata</taxon>
        <taxon>Euteleostomi</taxon>
        <taxon>Actinopterygii</taxon>
        <taxon>Neopterygii</taxon>
        <taxon>Teleostei</taxon>
        <taxon>Ostariophysi</taxon>
        <taxon>Cypriniformes</taxon>
        <taxon>Danionidae</taxon>
        <taxon>Danioninae</taxon>
        <taxon>Danionella</taxon>
    </lineage>
</organism>
<evidence type="ECO:0000256" key="13">
    <source>
        <dbReference type="SAM" id="MobiDB-lite"/>
    </source>
</evidence>
<feature type="transmembrane region" description="Helical" evidence="14">
    <location>
        <begin position="339"/>
        <end position="358"/>
    </location>
</feature>
<keyword evidence="5" id="KW-0297">G-protein coupled receptor</keyword>
<dbReference type="InterPro" id="IPR017452">
    <property type="entry name" value="GPCR_Rhodpsn_7TM"/>
</dbReference>
<feature type="transmembrane region" description="Helical" evidence="14">
    <location>
        <begin position="244"/>
        <end position="263"/>
    </location>
</feature>
<feature type="non-terminal residue" evidence="16">
    <location>
        <position position="1"/>
    </location>
</feature>
<sequence>PFFGAIEGQAATEQDEENDPTAPNVHWFPIGFSFHHFRSHEMRRAHTACDRFTRAIENNLQQLRNASLARMTKITAENCTMDDISLQVPLSVVYTLFFILGLAGNLLALWVHSKKNSVRIFLINLALADLFLVICLPFRVMYHFNNNRWVLPSLLCKIVGNIFYMNMYMSIVLLGLISIDRYLKFQRASCRPRLVQCQWSVILCGAIWSVSLASCIPLMLQSSERTESQQCFQYKQLLNSKWKAYFNLAVVGMFWVVYGALVWSYGKIGMKLLTAARVKRDFPNSTKFNKTAQKSFFVLFSFTICYVPYHVVRIFYILSQMASDISCNWINVLDKTNEAVLLLSALNSCLDPVMYFLLCSSVRKTTMRIIANCFCQETRDGQMSSSATPEAQILTATAAK</sequence>
<feature type="transmembrane region" description="Helical" evidence="14">
    <location>
        <begin position="199"/>
        <end position="220"/>
    </location>
</feature>
<evidence type="ECO:0000256" key="14">
    <source>
        <dbReference type="SAM" id="Phobius"/>
    </source>
</evidence>
<evidence type="ECO:0000256" key="5">
    <source>
        <dbReference type="ARBA" id="ARBA00023040"/>
    </source>
</evidence>
<evidence type="ECO:0000256" key="1">
    <source>
        <dbReference type="ARBA" id="ARBA00004651"/>
    </source>
</evidence>
<feature type="transmembrane region" description="Helical" evidence="14">
    <location>
        <begin position="118"/>
        <end position="142"/>
    </location>
</feature>
<feature type="region of interest" description="Disordered" evidence="13">
    <location>
        <begin position="1"/>
        <end position="20"/>
    </location>
</feature>
<reference evidence="16 17" key="1">
    <citation type="journal article" date="2019" name="Sci. Data">
        <title>Hybrid genome assembly and annotation of Danionella translucida.</title>
        <authorList>
            <person name="Kadobianskyi M."/>
            <person name="Schulze L."/>
            <person name="Schuelke M."/>
            <person name="Judkewitz B."/>
        </authorList>
    </citation>
    <scope>NUCLEOTIDE SEQUENCE [LARGE SCALE GENOMIC DNA]</scope>
    <source>
        <strain evidence="16 17">Bolton</strain>
    </source>
</reference>
<dbReference type="Gene3D" id="1.20.1070.10">
    <property type="entry name" value="Rhodopsin 7-helix transmembrane proteins"/>
    <property type="match status" value="1"/>
</dbReference>
<evidence type="ECO:0000256" key="10">
    <source>
        <dbReference type="ARBA" id="ARBA00023224"/>
    </source>
</evidence>
<feature type="transmembrane region" description="Helical" evidence="14">
    <location>
        <begin position="162"/>
        <end position="179"/>
    </location>
</feature>
<dbReference type="EMBL" id="SRMA01026865">
    <property type="protein sequence ID" value="TRY66078.1"/>
    <property type="molecule type" value="Genomic_DNA"/>
</dbReference>
<comment type="caution">
    <text evidence="16">The sequence shown here is derived from an EMBL/GenBank/DDBJ whole genome shotgun (WGS) entry which is preliminary data.</text>
</comment>